<evidence type="ECO:0000256" key="7">
    <source>
        <dbReference type="ARBA" id="ARBA00022840"/>
    </source>
</evidence>
<keyword evidence="4" id="KW-0808">Transferase</keyword>
<comment type="caution">
    <text evidence="10">The sequence shown here is derived from an EMBL/GenBank/DDBJ whole genome shotgun (WGS) entry which is preliminary data.</text>
</comment>
<sequence length="365" mass="42485">MIAKKNFIIGPQIIYSFIMVIQLLILLIIIFHKLLNPMVFLLYLILIFSMVLRWRIKLKPCYMLIDLTFFLLTAAFYPPASICLFVFAYYFSYKNKLIYTLPLIIVGLIVNEGSYYLLLLQGLLFGTILCHWERESTSNKNIMDHLRQHIYDLELVQSQLLSDYQDTDRISRLTERQRIAEVLHDSLGHELTAAHLSLKAYKSLIKSKQFERANITFSKSEKRLENALHQLKSSVKSIEPNLEIGLLDITNLCDNFIYPVEFVHSGNIFKLEPYIWQLILMSVREALTNITKHARPNKANISLKITDYSVRMTIENDGIINNPREISGNGLRYMRNRLEAVNGSLSIQRQGTFKLIIFIPFERSK</sequence>
<evidence type="ECO:0000256" key="3">
    <source>
        <dbReference type="ARBA" id="ARBA00022553"/>
    </source>
</evidence>
<proteinExistence type="predicted"/>
<keyword evidence="8" id="KW-0472">Membrane</keyword>
<dbReference type="InterPro" id="IPR011712">
    <property type="entry name" value="Sig_transdc_His_kin_sub3_dim/P"/>
</dbReference>
<dbReference type="PANTHER" id="PTHR24421:SF10">
    <property type="entry name" value="NITRATE_NITRITE SENSOR PROTEIN NARQ"/>
    <property type="match status" value="1"/>
</dbReference>
<keyword evidence="3" id="KW-0597">Phosphoprotein</keyword>
<evidence type="ECO:0000256" key="6">
    <source>
        <dbReference type="ARBA" id="ARBA00022777"/>
    </source>
</evidence>
<dbReference type="GO" id="GO:0000155">
    <property type="term" value="F:phosphorelay sensor kinase activity"/>
    <property type="evidence" value="ECO:0007669"/>
    <property type="project" value="InterPro"/>
</dbReference>
<keyword evidence="6" id="KW-0418">Kinase</keyword>
<dbReference type="Pfam" id="PF07730">
    <property type="entry name" value="HisKA_3"/>
    <property type="match status" value="1"/>
</dbReference>
<keyword evidence="8" id="KW-0812">Transmembrane</keyword>
<protein>
    <recommendedName>
        <fullName evidence="2">histidine kinase</fullName>
        <ecNumber evidence="2">2.7.13.3</ecNumber>
    </recommendedName>
</protein>
<evidence type="ECO:0000259" key="9">
    <source>
        <dbReference type="Pfam" id="PF07730"/>
    </source>
</evidence>
<feature type="transmembrane region" description="Helical" evidence="8">
    <location>
        <begin position="97"/>
        <end position="118"/>
    </location>
</feature>
<dbReference type="GO" id="GO:0046983">
    <property type="term" value="F:protein dimerization activity"/>
    <property type="evidence" value="ECO:0007669"/>
    <property type="project" value="InterPro"/>
</dbReference>
<dbReference type="EC" id="2.7.13.3" evidence="2"/>
<dbReference type="InterPro" id="IPR036890">
    <property type="entry name" value="HATPase_C_sf"/>
</dbReference>
<dbReference type="CDD" id="cd16917">
    <property type="entry name" value="HATPase_UhpB-NarQ-NarX-like"/>
    <property type="match status" value="1"/>
</dbReference>
<evidence type="ECO:0000313" key="10">
    <source>
        <dbReference type="EMBL" id="MPM12401.1"/>
    </source>
</evidence>
<dbReference type="Gene3D" id="1.20.5.1930">
    <property type="match status" value="1"/>
</dbReference>
<evidence type="ECO:0000256" key="8">
    <source>
        <dbReference type="SAM" id="Phobius"/>
    </source>
</evidence>
<dbReference type="EMBL" id="VSSQ01001967">
    <property type="protein sequence ID" value="MPM12401.1"/>
    <property type="molecule type" value="Genomic_DNA"/>
</dbReference>
<evidence type="ECO:0000256" key="1">
    <source>
        <dbReference type="ARBA" id="ARBA00000085"/>
    </source>
</evidence>
<dbReference type="Gene3D" id="3.30.565.10">
    <property type="entry name" value="Histidine kinase-like ATPase, C-terminal domain"/>
    <property type="match status" value="1"/>
</dbReference>
<evidence type="ECO:0000256" key="5">
    <source>
        <dbReference type="ARBA" id="ARBA00022741"/>
    </source>
</evidence>
<gene>
    <name evidence="10" type="ORF">SDC9_58754</name>
</gene>
<evidence type="ECO:0000256" key="4">
    <source>
        <dbReference type="ARBA" id="ARBA00022679"/>
    </source>
</evidence>
<keyword evidence="7" id="KW-0067">ATP-binding</keyword>
<dbReference type="PANTHER" id="PTHR24421">
    <property type="entry name" value="NITRATE/NITRITE SENSOR PROTEIN NARX-RELATED"/>
    <property type="match status" value="1"/>
</dbReference>
<reference evidence="10" key="1">
    <citation type="submission" date="2019-08" db="EMBL/GenBank/DDBJ databases">
        <authorList>
            <person name="Kucharzyk K."/>
            <person name="Murdoch R.W."/>
            <person name="Higgins S."/>
            <person name="Loffler F."/>
        </authorList>
    </citation>
    <scope>NUCLEOTIDE SEQUENCE</scope>
</reference>
<accession>A0A644X9B3</accession>
<comment type="catalytic activity">
    <reaction evidence="1">
        <text>ATP + protein L-histidine = ADP + protein N-phospho-L-histidine.</text>
        <dbReference type="EC" id="2.7.13.3"/>
    </reaction>
</comment>
<dbReference type="AlphaFoldDB" id="A0A644X9B3"/>
<feature type="transmembrane region" description="Helical" evidence="8">
    <location>
        <begin position="68"/>
        <end position="91"/>
    </location>
</feature>
<keyword evidence="5" id="KW-0547">Nucleotide-binding</keyword>
<dbReference type="GO" id="GO:0016020">
    <property type="term" value="C:membrane"/>
    <property type="evidence" value="ECO:0007669"/>
    <property type="project" value="InterPro"/>
</dbReference>
<dbReference type="GO" id="GO:0005524">
    <property type="term" value="F:ATP binding"/>
    <property type="evidence" value="ECO:0007669"/>
    <property type="project" value="UniProtKB-KW"/>
</dbReference>
<name>A0A644X9B3_9ZZZZ</name>
<dbReference type="SUPFAM" id="SSF55874">
    <property type="entry name" value="ATPase domain of HSP90 chaperone/DNA topoisomerase II/histidine kinase"/>
    <property type="match status" value="1"/>
</dbReference>
<feature type="domain" description="Signal transduction histidine kinase subgroup 3 dimerisation and phosphoacceptor" evidence="9">
    <location>
        <begin position="175"/>
        <end position="240"/>
    </location>
</feature>
<feature type="transmembrane region" description="Helical" evidence="8">
    <location>
        <begin position="12"/>
        <end position="32"/>
    </location>
</feature>
<evidence type="ECO:0000256" key="2">
    <source>
        <dbReference type="ARBA" id="ARBA00012438"/>
    </source>
</evidence>
<keyword evidence="8" id="KW-1133">Transmembrane helix</keyword>
<feature type="transmembrane region" description="Helical" evidence="8">
    <location>
        <begin position="38"/>
        <end position="56"/>
    </location>
</feature>
<dbReference type="InterPro" id="IPR050482">
    <property type="entry name" value="Sensor_HK_TwoCompSys"/>
</dbReference>
<organism evidence="10">
    <name type="scientific">bioreactor metagenome</name>
    <dbReference type="NCBI Taxonomy" id="1076179"/>
    <lineage>
        <taxon>unclassified sequences</taxon>
        <taxon>metagenomes</taxon>
        <taxon>ecological metagenomes</taxon>
    </lineage>
</organism>